<name>A0ABR8PI14_9BACL</name>
<dbReference type="Pfam" id="PF13563">
    <property type="entry name" value="2_5_RNA_ligase2"/>
    <property type="match status" value="1"/>
</dbReference>
<feature type="active site" description="Proton donor" evidence="2">
    <location>
        <position position="42"/>
    </location>
</feature>
<evidence type="ECO:0000313" key="4">
    <source>
        <dbReference type="Proteomes" id="UP000659496"/>
    </source>
</evidence>
<sequence length="187" mass="21095">MTHYFAAIPIPFELVKEKITDSSHRFELTAHYKIIPHPDDLHITLLFFGALTPSQLELVHQEMGEAATKTYGFPLSINGVSFFGNPSGPRVVYLSVQENPQLTELYHLLGDRLESILQKPAPAAYTPHITIAKKRKDAVPVPIQQEYFEPLTMKVSEMVLYSIDPSSSPKYSPVNSFSFVDSFRIDD</sequence>
<dbReference type="InterPro" id="IPR009097">
    <property type="entry name" value="Cyclic_Pdiesterase"/>
</dbReference>
<evidence type="ECO:0000256" key="2">
    <source>
        <dbReference type="HAMAP-Rule" id="MF_01940"/>
    </source>
</evidence>
<dbReference type="EC" id="3.1.4.58" evidence="2"/>
<comment type="caution">
    <text evidence="3">The sequence shown here is derived from an EMBL/GenBank/DDBJ whole genome shotgun (WGS) entry which is preliminary data.</text>
</comment>
<feature type="active site" description="Proton acceptor" evidence="2">
    <location>
        <position position="128"/>
    </location>
</feature>
<feature type="short sequence motif" description="HXTX 1" evidence="2">
    <location>
        <begin position="42"/>
        <end position="45"/>
    </location>
</feature>
<dbReference type="InterPro" id="IPR004175">
    <property type="entry name" value="RNA_CPDase"/>
</dbReference>
<dbReference type="RefSeq" id="WP_191688977.1">
    <property type="nucleotide sequence ID" value="NZ_JACSQY010000003.1"/>
</dbReference>
<accession>A0ABR8PI14</accession>
<gene>
    <name evidence="3" type="primary">thpR</name>
    <name evidence="3" type="ORF">H9659_05730</name>
</gene>
<keyword evidence="1 2" id="KW-0378">Hydrolase</keyword>
<comment type="function">
    <text evidence="2">Hydrolyzes RNA 2',3'-cyclic phosphodiester to an RNA 2'-phosphomonoester.</text>
</comment>
<dbReference type="HAMAP" id="MF_01940">
    <property type="entry name" value="RNA_CPDase"/>
    <property type="match status" value="1"/>
</dbReference>
<feature type="short sequence motif" description="HXTX 2" evidence="2">
    <location>
        <begin position="128"/>
        <end position="131"/>
    </location>
</feature>
<organism evidence="3 4">
    <name type="scientific">Sporosarcina gallistercoris</name>
    <dbReference type="NCBI Taxonomy" id="2762245"/>
    <lineage>
        <taxon>Bacteria</taxon>
        <taxon>Bacillati</taxon>
        <taxon>Bacillota</taxon>
        <taxon>Bacilli</taxon>
        <taxon>Bacillales</taxon>
        <taxon>Caryophanaceae</taxon>
        <taxon>Sporosarcina</taxon>
    </lineage>
</organism>
<keyword evidence="4" id="KW-1185">Reference proteome</keyword>
<dbReference type="PANTHER" id="PTHR35561:SF1">
    <property type="entry name" value="RNA 2',3'-CYCLIC PHOSPHODIESTERASE"/>
    <property type="match status" value="1"/>
</dbReference>
<evidence type="ECO:0000313" key="3">
    <source>
        <dbReference type="EMBL" id="MBD7907821.1"/>
    </source>
</evidence>
<dbReference type="EMBL" id="JACSQY010000003">
    <property type="protein sequence ID" value="MBD7907821.1"/>
    <property type="molecule type" value="Genomic_DNA"/>
</dbReference>
<reference evidence="3 4" key="1">
    <citation type="submission" date="2020-08" db="EMBL/GenBank/DDBJ databases">
        <title>A Genomic Blueprint of the Chicken Gut Microbiome.</title>
        <authorList>
            <person name="Gilroy R."/>
            <person name="Ravi A."/>
            <person name="Getino M."/>
            <person name="Pursley I."/>
            <person name="Horton D.L."/>
            <person name="Alikhan N.-F."/>
            <person name="Baker D."/>
            <person name="Gharbi K."/>
            <person name="Hall N."/>
            <person name="Watson M."/>
            <person name="Adriaenssens E.M."/>
            <person name="Foster-Nyarko E."/>
            <person name="Jarju S."/>
            <person name="Secka A."/>
            <person name="Antonio M."/>
            <person name="Oren A."/>
            <person name="Chaudhuri R."/>
            <person name="La Ragione R.M."/>
            <person name="Hildebrand F."/>
            <person name="Pallen M.J."/>
        </authorList>
    </citation>
    <scope>NUCLEOTIDE SEQUENCE [LARGE SCALE GENOMIC DNA]</scope>
    <source>
        <strain evidence="3 4">Sa3CUA8</strain>
    </source>
</reference>
<dbReference type="SUPFAM" id="SSF55144">
    <property type="entry name" value="LigT-like"/>
    <property type="match status" value="1"/>
</dbReference>
<dbReference type="PANTHER" id="PTHR35561">
    <property type="entry name" value="RNA 2',3'-CYCLIC PHOSPHODIESTERASE"/>
    <property type="match status" value="1"/>
</dbReference>
<dbReference type="NCBIfam" id="TIGR02258">
    <property type="entry name" value="2_5_ligase"/>
    <property type="match status" value="1"/>
</dbReference>
<dbReference type="Proteomes" id="UP000659496">
    <property type="component" value="Unassembled WGS sequence"/>
</dbReference>
<proteinExistence type="inferred from homology"/>
<comment type="similarity">
    <text evidence="2">Belongs to the 2H phosphoesterase superfamily. ThpR family.</text>
</comment>
<evidence type="ECO:0000256" key="1">
    <source>
        <dbReference type="ARBA" id="ARBA00022801"/>
    </source>
</evidence>
<dbReference type="Gene3D" id="3.90.1140.10">
    <property type="entry name" value="Cyclic phosphodiesterase"/>
    <property type="match status" value="1"/>
</dbReference>
<comment type="catalytic activity">
    <reaction evidence="2">
        <text>a 3'-end 2',3'-cyclophospho-ribonucleotide-RNA + H2O = a 3'-end 2'-phospho-ribonucleotide-RNA + H(+)</text>
        <dbReference type="Rhea" id="RHEA:11828"/>
        <dbReference type="Rhea" id="RHEA-COMP:10464"/>
        <dbReference type="Rhea" id="RHEA-COMP:17353"/>
        <dbReference type="ChEBI" id="CHEBI:15377"/>
        <dbReference type="ChEBI" id="CHEBI:15378"/>
        <dbReference type="ChEBI" id="CHEBI:83064"/>
        <dbReference type="ChEBI" id="CHEBI:173113"/>
        <dbReference type="EC" id="3.1.4.58"/>
    </reaction>
</comment>
<protein>
    <recommendedName>
        <fullName evidence="2">RNA 2',3'-cyclic phosphodiesterase</fullName>
        <shortName evidence="2">RNA 2',3'-CPDase</shortName>
        <ecNumber evidence="2">3.1.4.58</ecNumber>
    </recommendedName>
</protein>